<dbReference type="Gene3D" id="3.40.1190.10">
    <property type="entry name" value="Mur-like, catalytic domain"/>
    <property type="match status" value="1"/>
</dbReference>
<dbReference type="SUPFAM" id="SSF53244">
    <property type="entry name" value="MurD-like peptide ligases, peptide-binding domain"/>
    <property type="match status" value="1"/>
</dbReference>
<evidence type="ECO:0000313" key="13">
    <source>
        <dbReference type="EMBL" id="OCS88438.1"/>
    </source>
</evidence>
<evidence type="ECO:0000256" key="8">
    <source>
        <dbReference type="ARBA" id="ARBA00022842"/>
    </source>
</evidence>
<evidence type="ECO:0000256" key="9">
    <source>
        <dbReference type="ARBA" id="ARBA00030592"/>
    </source>
</evidence>
<evidence type="ECO:0000256" key="6">
    <source>
        <dbReference type="ARBA" id="ARBA00022741"/>
    </source>
</evidence>
<dbReference type="PANTHER" id="PTHR11136">
    <property type="entry name" value="FOLYLPOLYGLUTAMATE SYNTHASE-RELATED"/>
    <property type="match status" value="1"/>
</dbReference>
<comment type="caution">
    <text evidence="13">The sequence shown here is derived from an EMBL/GenBank/DDBJ whole genome shotgun (WGS) entry which is preliminary data.</text>
</comment>
<comment type="similarity">
    <text evidence="2">Belongs to the folylpolyglutamate synthase family.</text>
</comment>
<dbReference type="EMBL" id="MASJ01000001">
    <property type="protein sequence ID" value="OCS88438.1"/>
    <property type="molecule type" value="Genomic_DNA"/>
</dbReference>
<proteinExistence type="inferred from homology"/>
<dbReference type="PIRSF" id="PIRSF001563">
    <property type="entry name" value="Folylpolyglu_synth"/>
    <property type="match status" value="1"/>
</dbReference>
<dbReference type="InterPro" id="IPR036565">
    <property type="entry name" value="Mur-like_cat_sf"/>
</dbReference>
<dbReference type="Proteomes" id="UP000093199">
    <property type="component" value="Unassembled WGS sequence"/>
</dbReference>
<evidence type="ECO:0000259" key="11">
    <source>
        <dbReference type="Pfam" id="PF02875"/>
    </source>
</evidence>
<dbReference type="FunFam" id="3.40.1190.10:FF:000011">
    <property type="entry name" value="Folylpolyglutamate synthase/dihydrofolate synthase"/>
    <property type="match status" value="1"/>
</dbReference>
<keyword evidence="4" id="KW-0436">Ligase</keyword>
<dbReference type="Pfam" id="PF08245">
    <property type="entry name" value="Mur_ligase_M"/>
    <property type="match status" value="1"/>
</dbReference>
<evidence type="ECO:0000256" key="3">
    <source>
        <dbReference type="ARBA" id="ARBA00013025"/>
    </source>
</evidence>
<keyword evidence="5" id="KW-0479">Metal-binding</keyword>
<feature type="domain" description="Mur ligase C-terminal" evidence="11">
    <location>
        <begin position="286"/>
        <end position="393"/>
    </location>
</feature>
<dbReference type="GO" id="GO:0004326">
    <property type="term" value="F:tetrahydrofolylpolyglutamate synthase activity"/>
    <property type="evidence" value="ECO:0007669"/>
    <property type="project" value="UniProtKB-EC"/>
</dbReference>
<keyword evidence="7" id="KW-0067">ATP-binding</keyword>
<dbReference type="InterPro" id="IPR001645">
    <property type="entry name" value="Folylpolyglutamate_synth"/>
</dbReference>
<gene>
    <name evidence="13" type="ORF">A6M13_00915</name>
</gene>
<keyword evidence="6" id="KW-0547">Nucleotide-binding</keyword>
<feature type="domain" description="Mur ligase central" evidence="12">
    <location>
        <begin position="47"/>
        <end position="257"/>
    </location>
</feature>
<dbReference type="STRING" id="33978.A6M13_00915"/>
<evidence type="ECO:0000256" key="1">
    <source>
        <dbReference type="ARBA" id="ARBA00001946"/>
    </source>
</evidence>
<dbReference type="AlphaFoldDB" id="A0A1C0YMQ8"/>
<dbReference type="GO" id="GO:0046872">
    <property type="term" value="F:metal ion binding"/>
    <property type="evidence" value="ECO:0007669"/>
    <property type="project" value="UniProtKB-KW"/>
</dbReference>
<dbReference type="SUPFAM" id="SSF53623">
    <property type="entry name" value="MurD-like peptide ligases, catalytic domain"/>
    <property type="match status" value="1"/>
</dbReference>
<evidence type="ECO:0000256" key="10">
    <source>
        <dbReference type="ARBA" id="ARBA00047493"/>
    </source>
</evidence>
<comment type="catalytic activity">
    <reaction evidence="10">
        <text>(6S)-5,6,7,8-tetrahydrofolyl-(gamma-L-Glu)(n) + L-glutamate + ATP = (6S)-5,6,7,8-tetrahydrofolyl-(gamma-L-Glu)(n+1) + ADP + phosphate + H(+)</text>
        <dbReference type="Rhea" id="RHEA:10580"/>
        <dbReference type="Rhea" id="RHEA-COMP:14738"/>
        <dbReference type="Rhea" id="RHEA-COMP:14740"/>
        <dbReference type="ChEBI" id="CHEBI:15378"/>
        <dbReference type="ChEBI" id="CHEBI:29985"/>
        <dbReference type="ChEBI" id="CHEBI:30616"/>
        <dbReference type="ChEBI" id="CHEBI:43474"/>
        <dbReference type="ChEBI" id="CHEBI:141005"/>
        <dbReference type="ChEBI" id="CHEBI:456216"/>
        <dbReference type="EC" id="6.3.2.17"/>
    </reaction>
</comment>
<dbReference type="Pfam" id="PF02875">
    <property type="entry name" value="Mur_ligase_C"/>
    <property type="match status" value="1"/>
</dbReference>
<evidence type="ECO:0000256" key="5">
    <source>
        <dbReference type="ARBA" id="ARBA00022723"/>
    </source>
</evidence>
<dbReference type="InterPro" id="IPR036615">
    <property type="entry name" value="Mur_ligase_C_dom_sf"/>
</dbReference>
<keyword evidence="8" id="KW-0460">Magnesium</keyword>
<dbReference type="GO" id="GO:0005737">
    <property type="term" value="C:cytoplasm"/>
    <property type="evidence" value="ECO:0007669"/>
    <property type="project" value="TreeGrafter"/>
</dbReference>
<evidence type="ECO:0000256" key="2">
    <source>
        <dbReference type="ARBA" id="ARBA00008276"/>
    </source>
</evidence>
<dbReference type="InterPro" id="IPR013221">
    <property type="entry name" value="Mur_ligase_cen"/>
</dbReference>
<dbReference type="GO" id="GO:0005524">
    <property type="term" value="F:ATP binding"/>
    <property type="evidence" value="ECO:0007669"/>
    <property type="project" value="UniProtKB-KW"/>
</dbReference>
<evidence type="ECO:0000256" key="7">
    <source>
        <dbReference type="ARBA" id="ARBA00022840"/>
    </source>
</evidence>
<dbReference type="InterPro" id="IPR018109">
    <property type="entry name" value="Folylpolyglutamate_synth_CS"/>
</dbReference>
<dbReference type="OrthoDB" id="9809356at2"/>
<evidence type="ECO:0000313" key="14">
    <source>
        <dbReference type="Proteomes" id="UP000093199"/>
    </source>
</evidence>
<dbReference type="PANTHER" id="PTHR11136:SF0">
    <property type="entry name" value="DIHYDROFOLATE SYNTHETASE-RELATED"/>
    <property type="match status" value="1"/>
</dbReference>
<dbReference type="RefSeq" id="WP_066542233.1">
    <property type="nucleotide sequence ID" value="NZ_MASJ01000001.1"/>
</dbReference>
<keyword evidence="14" id="KW-1185">Reference proteome</keyword>
<dbReference type="GO" id="GO:0008841">
    <property type="term" value="F:dihydrofolate synthase activity"/>
    <property type="evidence" value="ECO:0007669"/>
    <property type="project" value="TreeGrafter"/>
</dbReference>
<dbReference type="PROSITE" id="PS01012">
    <property type="entry name" value="FOLYLPOLYGLU_SYNT_2"/>
    <property type="match status" value="1"/>
</dbReference>
<dbReference type="InterPro" id="IPR004101">
    <property type="entry name" value="Mur_ligase_C"/>
</dbReference>
<dbReference type="Gene3D" id="3.90.190.20">
    <property type="entry name" value="Mur ligase, C-terminal domain"/>
    <property type="match status" value="1"/>
</dbReference>
<evidence type="ECO:0000259" key="12">
    <source>
        <dbReference type="Pfam" id="PF08245"/>
    </source>
</evidence>
<dbReference type="EC" id="6.3.2.17" evidence="3"/>
<dbReference type="NCBIfam" id="TIGR01499">
    <property type="entry name" value="folC"/>
    <property type="match status" value="1"/>
</dbReference>
<organism evidence="13 14">
    <name type="scientific">Caryophanon tenue</name>
    <dbReference type="NCBI Taxonomy" id="33978"/>
    <lineage>
        <taxon>Bacteria</taxon>
        <taxon>Bacillati</taxon>
        <taxon>Bacillota</taxon>
        <taxon>Bacilli</taxon>
        <taxon>Bacillales</taxon>
        <taxon>Caryophanaceae</taxon>
        <taxon>Caryophanon</taxon>
    </lineage>
</organism>
<accession>A0A1C0YMQ8</accession>
<protein>
    <recommendedName>
        <fullName evidence="3">tetrahydrofolate synthase</fullName>
        <ecNumber evidence="3">6.3.2.17</ecNumber>
    </recommendedName>
    <alternativeName>
        <fullName evidence="9">Tetrahydrofolylpolyglutamate synthase</fullName>
    </alternativeName>
</protein>
<sequence length="403" mass="43116">MEIQGLAHYKEMFGVASTAVITPGLSRVEAALRALGNPEKSLHIIHVAGTNGKGSTIGFLEQLCTTRQLQVGVFTSPAFIDVHDQLRLNGQHITPAQLEAAMETVAAANVRDLTDFELLTVVAYVAFSQANVDVAIIEAGMGGLLDATNVVKPVVSVITTVALEHTNFLGTTLKDIATHKAGIIKRGVPIIQGAVSQEAASVIAQTANKLHAPLFVYAQDFQVEDNVYRSEALTIHDLTPSLHGEHQLHNMALAIAAFEQFCIRMKLHIAPKRVQQAVSQVHVPYRFEQIRDHVYVDGAHNVAAAEALVATIREMFGEQRVHFVIGILADKDIQGILNVLAPVAASFTCVPFSHPRALSATQLASMIPGSKEVATLDEAIALANGEVVVVTGSLYLLATVVSA</sequence>
<evidence type="ECO:0000256" key="4">
    <source>
        <dbReference type="ARBA" id="ARBA00022598"/>
    </source>
</evidence>
<name>A0A1C0YMQ8_9BACL</name>
<comment type="cofactor">
    <cofactor evidence="1">
        <name>Mg(2+)</name>
        <dbReference type="ChEBI" id="CHEBI:18420"/>
    </cofactor>
</comment>
<reference evidence="13 14" key="1">
    <citation type="submission" date="2016-07" db="EMBL/GenBank/DDBJ databases">
        <title>Caryophanon tenue genome sequencing.</title>
        <authorList>
            <person name="Verma A."/>
            <person name="Pal Y."/>
            <person name="Krishnamurthi S."/>
        </authorList>
    </citation>
    <scope>NUCLEOTIDE SEQUENCE [LARGE SCALE GENOMIC DNA]</scope>
    <source>
        <strain evidence="13 14">DSM 14152</strain>
    </source>
</reference>